<evidence type="ECO:0000313" key="2">
    <source>
        <dbReference type="Proteomes" id="UP000094707"/>
    </source>
</evidence>
<sequence length="225" mass="25731">MKTWIVRAVDWGNIQRSPTFQAVFNYFFSGSKNLPTPVVFDSAGTHVNDIIMNCTPVTKQLDIIDAAMYYDIIKGKNECLAEDFLDKWHGTCEEQIPDKEKSGITQLYSEIKNDVHLMQMGFRNEALLDAGIPEQYLPGMRVPFRHDKNLKLILPIEENIAHDIGGYYKTSEEEQPLTKIYGQLVGIKPLKDELTGGLETARKQVKYFMKTREKAAEELIKLVKN</sequence>
<dbReference type="AlphaFoldDB" id="A0A1D3L1L9"/>
<organism evidence="1 2">
    <name type="scientific">Methanobacterium congolense</name>
    <dbReference type="NCBI Taxonomy" id="118062"/>
    <lineage>
        <taxon>Archaea</taxon>
        <taxon>Methanobacteriati</taxon>
        <taxon>Methanobacteriota</taxon>
        <taxon>Methanomada group</taxon>
        <taxon>Methanobacteria</taxon>
        <taxon>Methanobacteriales</taxon>
        <taxon>Methanobacteriaceae</taxon>
        <taxon>Methanobacterium</taxon>
    </lineage>
</organism>
<dbReference type="OrthoDB" id="375777at2157"/>
<dbReference type="Proteomes" id="UP000094707">
    <property type="component" value="Chromosome I"/>
</dbReference>
<evidence type="ECO:0000313" key="1">
    <source>
        <dbReference type="EMBL" id="SCG85497.1"/>
    </source>
</evidence>
<name>A0A1D3L1L9_9EURY</name>
<keyword evidence="2" id="KW-1185">Reference proteome</keyword>
<dbReference type="RefSeq" id="WP_071906650.1">
    <property type="nucleotide sequence ID" value="NZ_LT607756.1"/>
</dbReference>
<dbReference type="GeneID" id="30411784"/>
<protein>
    <submittedName>
        <fullName evidence="1">Uncharacterized protein</fullName>
    </submittedName>
</protein>
<dbReference type="EMBL" id="LT607756">
    <property type="protein sequence ID" value="SCG85497.1"/>
    <property type="molecule type" value="Genomic_DNA"/>
</dbReference>
<reference evidence="1 2" key="1">
    <citation type="submission" date="2016-08" db="EMBL/GenBank/DDBJ databases">
        <authorList>
            <person name="Seilhamer J.J."/>
        </authorList>
    </citation>
    <scope>NUCLEOTIDE SEQUENCE [LARGE SCALE GENOMIC DNA]</scope>
    <source>
        <strain evidence="1">Buetzberg</strain>
    </source>
</reference>
<gene>
    <name evidence="1" type="ORF">MCBB_0937</name>
</gene>
<accession>A0A1D3L1L9</accession>
<dbReference type="KEGG" id="mcub:MCBB_0937"/>
<proteinExistence type="predicted"/>